<reference evidence="3" key="1">
    <citation type="submission" date="2020-09" db="EMBL/GenBank/DDBJ databases">
        <title>A novel bacterium of genus Paenibacillus, isolated from South China Sea.</title>
        <authorList>
            <person name="Huang H."/>
            <person name="Mo K."/>
            <person name="Hu Y."/>
        </authorList>
    </citation>
    <scope>NUCLEOTIDE SEQUENCE</scope>
    <source>
        <strain evidence="3">IB182496</strain>
    </source>
</reference>
<keyword evidence="1" id="KW-0472">Membrane</keyword>
<accession>A0A927GTB6</accession>
<keyword evidence="1" id="KW-1133">Transmembrane helix</keyword>
<keyword evidence="4" id="KW-1185">Reference proteome</keyword>
<evidence type="ECO:0000313" key="4">
    <source>
        <dbReference type="Proteomes" id="UP000621560"/>
    </source>
</evidence>
<dbReference type="InterPro" id="IPR054331">
    <property type="entry name" value="LiaF_TM"/>
</dbReference>
<gene>
    <name evidence="3" type="ORF">IDH44_18380</name>
</gene>
<dbReference type="EMBL" id="JACXIZ010000033">
    <property type="protein sequence ID" value="MBD2847171.1"/>
    <property type="molecule type" value="Genomic_DNA"/>
</dbReference>
<evidence type="ECO:0000259" key="2">
    <source>
        <dbReference type="Pfam" id="PF22570"/>
    </source>
</evidence>
<keyword evidence="1" id="KW-0812">Transmembrane</keyword>
<feature type="transmembrane region" description="Helical" evidence="1">
    <location>
        <begin position="73"/>
        <end position="92"/>
    </location>
</feature>
<dbReference type="Proteomes" id="UP000621560">
    <property type="component" value="Unassembled WGS sequence"/>
</dbReference>
<dbReference type="AlphaFoldDB" id="A0A927GTB6"/>
<evidence type="ECO:0000256" key="1">
    <source>
        <dbReference type="SAM" id="Phobius"/>
    </source>
</evidence>
<name>A0A927GTB6_9BACL</name>
<evidence type="ECO:0000313" key="3">
    <source>
        <dbReference type="EMBL" id="MBD2847171.1"/>
    </source>
</evidence>
<feature type="transmembrane region" description="Helical" evidence="1">
    <location>
        <begin position="51"/>
        <end position="67"/>
    </location>
</feature>
<dbReference type="Pfam" id="PF22570">
    <property type="entry name" value="LiaF-TM"/>
    <property type="match status" value="1"/>
</dbReference>
<protein>
    <recommendedName>
        <fullName evidence="2">LiaF transmembrane domain-containing protein</fullName>
    </recommendedName>
</protein>
<organism evidence="3 4">
    <name type="scientific">Paenibacillus sabuli</name>
    <dbReference type="NCBI Taxonomy" id="2772509"/>
    <lineage>
        <taxon>Bacteria</taxon>
        <taxon>Bacillati</taxon>
        <taxon>Bacillota</taxon>
        <taxon>Bacilli</taxon>
        <taxon>Bacillales</taxon>
        <taxon>Paenibacillaceae</taxon>
        <taxon>Paenibacillus</taxon>
    </lineage>
</organism>
<dbReference type="RefSeq" id="WP_190920231.1">
    <property type="nucleotide sequence ID" value="NZ_JACXIZ010000033.1"/>
</dbReference>
<comment type="caution">
    <text evidence="3">The sequence shown here is derived from an EMBL/GenBank/DDBJ whole genome shotgun (WGS) entry which is preliminary data.</text>
</comment>
<feature type="transmembrane region" description="Helical" evidence="1">
    <location>
        <begin position="12"/>
        <end position="39"/>
    </location>
</feature>
<sequence>MNGKTIMKTVLVIAGVYLVLKLLGITLGAVMSFLFPVLLIGIGWIGLKNKHSLIGVSLIVIGALLLIGKLSGLLVILGIVGLIVWGVSLLLSGKRRAT</sequence>
<proteinExistence type="predicted"/>
<feature type="domain" description="LiaF transmembrane" evidence="2">
    <location>
        <begin position="10"/>
        <end position="96"/>
    </location>
</feature>